<proteinExistence type="predicted"/>
<evidence type="ECO:0000313" key="2">
    <source>
        <dbReference type="Proteomes" id="UP000824001"/>
    </source>
</evidence>
<reference evidence="1" key="1">
    <citation type="submission" date="2020-10" db="EMBL/GenBank/DDBJ databases">
        <authorList>
            <person name="Gilroy R."/>
        </authorList>
    </citation>
    <scope>NUCLEOTIDE SEQUENCE</scope>
    <source>
        <strain evidence="1">ChiHjej10B9-9673</strain>
    </source>
</reference>
<accession>A0A9D1JWR4</accession>
<dbReference type="EMBL" id="DVJK01000233">
    <property type="protein sequence ID" value="HIS67524.1"/>
    <property type="molecule type" value="Genomic_DNA"/>
</dbReference>
<dbReference type="AlphaFoldDB" id="A0A9D1JWR4"/>
<name>A0A9D1JWR4_9FIRM</name>
<evidence type="ECO:0000313" key="1">
    <source>
        <dbReference type="EMBL" id="HIS67524.1"/>
    </source>
</evidence>
<organism evidence="1 2">
    <name type="scientific">Candidatus Scatomorpha merdipullorum</name>
    <dbReference type="NCBI Taxonomy" id="2840927"/>
    <lineage>
        <taxon>Bacteria</taxon>
        <taxon>Bacillati</taxon>
        <taxon>Bacillota</taxon>
        <taxon>Clostridia</taxon>
        <taxon>Eubacteriales</taxon>
        <taxon>Candidatus Scatomorpha</taxon>
    </lineage>
</organism>
<comment type="caution">
    <text evidence="1">The sequence shown here is derived from an EMBL/GenBank/DDBJ whole genome shotgun (WGS) entry which is preliminary data.</text>
</comment>
<protein>
    <submittedName>
        <fullName evidence="1">Uncharacterized protein</fullName>
    </submittedName>
</protein>
<sequence>MEGSFSCELKPGLFNTLGDTSRLGWLREVFEDARAEVPGGLSGRLADYTDRLPVSFESGGIYDLEGEPLTSFNLGAVLSTESGERGFFARRPTKSAESFAFSSAYGEAVSDSVVAADGNMYLLLGLFNGIGQNLDAAGLPGGECGVFRIPCFVEGDTSGERWWAEGGYELRADIDAIENIHPITGRREGARLFLSHDGGELLLLVARGGAVALEVIDVESGAVTDTLELFSKDECEALLARFESYGIRDRARLTDFLACGAGSEGEAFILDVSQRERPKGSHRIEDWDVFDGAYLAAVEKQPGGGRELRFKTCASGVDELTKYPYYSLEGELRYERRAEGVDGISYADGKIWLSLRAQHFGAYYNTDENAPEPGAVY</sequence>
<reference evidence="1" key="2">
    <citation type="journal article" date="2021" name="PeerJ">
        <title>Extensive microbial diversity within the chicken gut microbiome revealed by metagenomics and culture.</title>
        <authorList>
            <person name="Gilroy R."/>
            <person name="Ravi A."/>
            <person name="Getino M."/>
            <person name="Pursley I."/>
            <person name="Horton D.L."/>
            <person name="Alikhan N.F."/>
            <person name="Baker D."/>
            <person name="Gharbi K."/>
            <person name="Hall N."/>
            <person name="Watson M."/>
            <person name="Adriaenssens E.M."/>
            <person name="Foster-Nyarko E."/>
            <person name="Jarju S."/>
            <person name="Secka A."/>
            <person name="Antonio M."/>
            <person name="Oren A."/>
            <person name="Chaudhuri R.R."/>
            <person name="La Ragione R."/>
            <person name="Hildebrand F."/>
            <person name="Pallen M.J."/>
        </authorList>
    </citation>
    <scope>NUCLEOTIDE SEQUENCE</scope>
    <source>
        <strain evidence="1">ChiHjej10B9-9673</strain>
    </source>
</reference>
<feature type="non-terminal residue" evidence="1">
    <location>
        <position position="377"/>
    </location>
</feature>
<gene>
    <name evidence="1" type="ORF">IAC18_08155</name>
</gene>
<dbReference type="Proteomes" id="UP000824001">
    <property type="component" value="Unassembled WGS sequence"/>
</dbReference>